<evidence type="ECO:0000313" key="2">
    <source>
        <dbReference type="EMBL" id="MFC0273631.1"/>
    </source>
</evidence>
<name>A0ABV6GIW2_9BACI</name>
<keyword evidence="1" id="KW-0472">Membrane</keyword>
<protein>
    <submittedName>
        <fullName evidence="2">Uncharacterized protein</fullName>
    </submittedName>
</protein>
<accession>A0ABV6GIW2</accession>
<keyword evidence="1" id="KW-0812">Transmembrane</keyword>
<feature type="transmembrane region" description="Helical" evidence="1">
    <location>
        <begin position="12"/>
        <end position="31"/>
    </location>
</feature>
<proteinExistence type="predicted"/>
<keyword evidence="1" id="KW-1133">Transmembrane helix</keyword>
<keyword evidence="3" id="KW-1185">Reference proteome</keyword>
<feature type="transmembrane region" description="Helical" evidence="1">
    <location>
        <begin position="43"/>
        <end position="59"/>
    </location>
</feature>
<sequence length="73" mass="8523">MQPLLNLTRYKMSMFIGVLAIVVVSGVLFYLKTLLLDHIGNTIIVPIIIIVGFATYFYYERAFIYKTHMQYRS</sequence>
<evidence type="ECO:0000313" key="3">
    <source>
        <dbReference type="Proteomes" id="UP001589854"/>
    </source>
</evidence>
<evidence type="ECO:0000256" key="1">
    <source>
        <dbReference type="SAM" id="Phobius"/>
    </source>
</evidence>
<dbReference type="EMBL" id="JBHLVO010000022">
    <property type="protein sequence ID" value="MFC0273631.1"/>
    <property type="molecule type" value="Genomic_DNA"/>
</dbReference>
<gene>
    <name evidence="2" type="ORF">ACFFIX_19755</name>
</gene>
<comment type="caution">
    <text evidence="2">The sequence shown here is derived from an EMBL/GenBank/DDBJ whole genome shotgun (WGS) entry which is preliminary data.</text>
</comment>
<reference evidence="2 3" key="1">
    <citation type="submission" date="2024-09" db="EMBL/GenBank/DDBJ databases">
        <authorList>
            <person name="Sun Q."/>
            <person name="Mori K."/>
        </authorList>
    </citation>
    <scope>NUCLEOTIDE SEQUENCE [LARGE SCALE GENOMIC DNA]</scope>
    <source>
        <strain evidence="2 3">CCM 7228</strain>
    </source>
</reference>
<organism evidence="2 3">
    <name type="scientific">Metabacillus herbersteinensis</name>
    <dbReference type="NCBI Taxonomy" id="283816"/>
    <lineage>
        <taxon>Bacteria</taxon>
        <taxon>Bacillati</taxon>
        <taxon>Bacillota</taxon>
        <taxon>Bacilli</taxon>
        <taxon>Bacillales</taxon>
        <taxon>Bacillaceae</taxon>
        <taxon>Metabacillus</taxon>
    </lineage>
</organism>
<dbReference type="Proteomes" id="UP001589854">
    <property type="component" value="Unassembled WGS sequence"/>
</dbReference>
<dbReference type="RefSeq" id="WP_378937129.1">
    <property type="nucleotide sequence ID" value="NZ_JBHLVO010000022.1"/>
</dbReference>